<feature type="domain" description="Tyr recombinase" evidence="6">
    <location>
        <begin position="149"/>
        <end position="296"/>
    </location>
</feature>
<evidence type="ECO:0000256" key="4">
    <source>
        <dbReference type="ARBA" id="ARBA00023172"/>
    </source>
</evidence>
<dbReference type="Gene3D" id="1.10.150.130">
    <property type="match status" value="1"/>
</dbReference>
<dbReference type="OrthoDB" id="9795573at2"/>
<gene>
    <name evidence="8" type="ORF">AKJ09_02271</name>
</gene>
<comment type="similarity">
    <text evidence="1">Belongs to the 'phage' integrase family.</text>
</comment>
<dbReference type="PANTHER" id="PTHR30349:SF64">
    <property type="entry name" value="PROPHAGE INTEGRASE INTD-RELATED"/>
    <property type="match status" value="1"/>
</dbReference>
<dbReference type="CDD" id="cd00397">
    <property type="entry name" value="DNA_BRE_C"/>
    <property type="match status" value="1"/>
</dbReference>
<dbReference type="Proteomes" id="UP000064967">
    <property type="component" value="Chromosome"/>
</dbReference>
<dbReference type="InterPro" id="IPR002104">
    <property type="entry name" value="Integrase_catalytic"/>
</dbReference>
<dbReference type="KEGG" id="llu:AKJ09_02271"/>
<evidence type="ECO:0000256" key="1">
    <source>
        <dbReference type="ARBA" id="ARBA00008857"/>
    </source>
</evidence>
<keyword evidence="3 5" id="KW-0238">DNA-binding</keyword>
<evidence type="ECO:0000313" key="9">
    <source>
        <dbReference type="Proteomes" id="UP000064967"/>
    </source>
</evidence>
<accession>A0A0K1PQ09</accession>
<dbReference type="Gene3D" id="1.10.443.10">
    <property type="entry name" value="Intergrase catalytic core"/>
    <property type="match status" value="1"/>
</dbReference>
<dbReference type="InterPro" id="IPR013762">
    <property type="entry name" value="Integrase-like_cat_sf"/>
</dbReference>
<dbReference type="SUPFAM" id="SSF56349">
    <property type="entry name" value="DNA breaking-rejoining enzymes"/>
    <property type="match status" value="1"/>
</dbReference>
<dbReference type="InterPro" id="IPR044068">
    <property type="entry name" value="CB"/>
</dbReference>
<dbReference type="InterPro" id="IPR011010">
    <property type="entry name" value="DNA_brk_join_enz"/>
</dbReference>
<evidence type="ECO:0000313" key="8">
    <source>
        <dbReference type="EMBL" id="AKU95607.1"/>
    </source>
</evidence>
<dbReference type="GO" id="GO:0015074">
    <property type="term" value="P:DNA integration"/>
    <property type="evidence" value="ECO:0007669"/>
    <property type="project" value="UniProtKB-KW"/>
</dbReference>
<organism evidence="8 9">
    <name type="scientific">Labilithrix luteola</name>
    <dbReference type="NCBI Taxonomy" id="1391654"/>
    <lineage>
        <taxon>Bacteria</taxon>
        <taxon>Pseudomonadati</taxon>
        <taxon>Myxococcota</taxon>
        <taxon>Polyangia</taxon>
        <taxon>Polyangiales</taxon>
        <taxon>Labilitrichaceae</taxon>
        <taxon>Labilithrix</taxon>
    </lineage>
</organism>
<dbReference type="Pfam" id="PF00589">
    <property type="entry name" value="Phage_integrase"/>
    <property type="match status" value="1"/>
</dbReference>
<keyword evidence="4" id="KW-0233">DNA recombination</keyword>
<dbReference type="InterPro" id="IPR010998">
    <property type="entry name" value="Integrase_recombinase_N"/>
</dbReference>
<keyword evidence="9" id="KW-1185">Reference proteome</keyword>
<proteinExistence type="inferred from homology"/>
<feature type="domain" description="Core-binding (CB)" evidence="7">
    <location>
        <begin position="43"/>
        <end position="129"/>
    </location>
</feature>
<dbReference type="RefSeq" id="WP_146647027.1">
    <property type="nucleotide sequence ID" value="NZ_CP012333.1"/>
</dbReference>
<evidence type="ECO:0000256" key="3">
    <source>
        <dbReference type="ARBA" id="ARBA00023125"/>
    </source>
</evidence>
<dbReference type="PROSITE" id="PS51900">
    <property type="entry name" value="CB"/>
    <property type="match status" value="1"/>
</dbReference>
<sequence>MTKKNAAKVAARARQTRFGGTYLHHRHVAGGGTNDATRKVEVADLSDEAGSFLHALKRDDLSPNTVASYGAALRQLAEFLADRGYPTDVRRIDPRSIDEWIIDLVECQKKPAVAHSRFRVAQRFFRWYAETDDSFASPMRGMRPPPLPEYRRVLELEQQSDLVRTCQGRTFEDRRDLALLRVFFTTGARRAEVANLRYSPTGPADLDLKRRTVRVVDKGRGERTVSLDDDTVAALHEYLRARRDHAHADLPWLWLGKKGHLDDPAVGRALRDRGKRAGISDLHRLGHGLWIVEAGG</sequence>
<dbReference type="STRING" id="1391654.AKJ09_02271"/>
<dbReference type="AlphaFoldDB" id="A0A0K1PQ09"/>
<evidence type="ECO:0000259" key="7">
    <source>
        <dbReference type="PROSITE" id="PS51900"/>
    </source>
</evidence>
<dbReference type="EMBL" id="CP012333">
    <property type="protein sequence ID" value="AKU95607.1"/>
    <property type="molecule type" value="Genomic_DNA"/>
</dbReference>
<keyword evidence="2" id="KW-0229">DNA integration</keyword>
<evidence type="ECO:0000256" key="2">
    <source>
        <dbReference type="ARBA" id="ARBA00022908"/>
    </source>
</evidence>
<dbReference type="PROSITE" id="PS51898">
    <property type="entry name" value="TYR_RECOMBINASE"/>
    <property type="match status" value="1"/>
</dbReference>
<dbReference type="InterPro" id="IPR050090">
    <property type="entry name" value="Tyrosine_recombinase_XerCD"/>
</dbReference>
<dbReference type="GO" id="GO:0006310">
    <property type="term" value="P:DNA recombination"/>
    <property type="evidence" value="ECO:0007669"/>
    <property type="project" value="UniProtKB-KW"/>
</dbReference>
<evidence type="ECO:0000256" key="5">
    <source>
        <dbReference type="PROSITE-ProRule" id="PRU01248"/>
    </source>
</evidence>
<evidence type="ECO:0000259" key="6">
    <source>
        <dbReference type="PROSITE" id="PS51898"/>
    </source>
</evidence>
<name>A0A0K1PQ09_9BACT</name>
<protein>
    <submittedName>
        <fullName evidence="8">Phage integrase</fullName>
    </submittedName>
</protein>
<dbReference type="GO" id="GO:0003677">
    <property type="term" value="F:DNA binding"/>
    <property type="evidence" value="ECO:0007669"/>
    <property type="project" value="UniProtKB-UniRule"/>
</dbReference>
<reference evidence="8 9" key="1">
    <citation type="submission" date="2015-08" db="EMBL/GenBank/DDBJ databases">
        <authorList>
            <person name="Babu N.S."/>
            <person name="Beckwith C.J."/>
            <person name="Beseler K.G."/>
            <person name="Brison A."/>
            <person name="Carone J.V."/>
            <person name="Caskin T.P."/>
            <person name="Diamond M."/>
            <person name="Durham M.E."/>
            <person name="Foxe J.M."/>
            <person name="Go M."/>
            <person name="Henderson B.A."/>
            <person name="Jones I.B."/>
            <person name="McGettigan J.A."/>
            <person name="Micheletti S.J."/>
            <person name="Nasrallah M.E."/>
            <person name="Ortiz D."/>
            <person name="Piller C.R."/>
            <person name="Privatt S.R."/>
            <person name="Schneider S.L."/>
            <person name="Sharp S."/>
            <person name="Smith T.C."/>
            <person name="Stanton J.D."/>
            <person name="Ullery H.E."/>
            <person name="Wilson R.J."/>
            <person name="Serrano M.G."/>
            <person name="Buck G."/>
            <person name="Lee V."/>
            <person name="Wang Y."/>
            <person name="Carvalho R."/>
            <person name="Voegtly L."/>
            <person name="Shi R."/>
            <person name="Duckworth R."/>
            <person name="Johnson A."/>
            <person name="Loviza R."/>
            <person name="Walstead R."/>
            <person name="Shah Z."/>
            <person name="Kiflezghi M."/>
            <person name="Wade K."/>
            <person name="Ball S.L."/>
            <person name="Bradley K.W."/>
            <person name="Asai D.J."/>
            <person name="Bowman C.A."/>
            <person name="Russell D.A."/>
            <person name="Pope W.H."/>
            <person name="Jacobs-Sera D."/>
            <person name="Hendrix R.W."/>
            <person name="Hatfull G.F."/>
        </authorList>
    </citation>
    <scope>NUCLEOTIDE SEQUENCE [LARGE SCALE GENOMIC DNA]</scope>
    <source>
        <strain evidence="8 9">DSM 27648</strain>
    </source>
</reference>
<dbReference type="PANTHER" id="PTHR30349">
    <property type="entry name" value="PHAGE INTEGRASE-RELATED"/>
    <property type="match status" value="1"/>
</dbReference>